<evidence type="ECO:0000256" key="5">
    <source>
        <dbReference type="ARBA" id="ARBA00022801"/>
    </source>
</evidence>
<dbReference type="RefSeq" id="WP_008677253.1">
    <property type="nucleotide sequence ID" value="NZ_ANOH01000146.1"/>
</dbReference>
<dbReference type="PRINTS" id="PR00326">
    <property type="entry name" value="GTP1OBG"/>
</dbReference>
<evidence type="ECO:0000259" key="11">
    <source>
        <dbReference type="PROSITE" id="PS51883"/>
    </source>
</evidence>
<dbReference type="NCBIfam" id="NF008955">
    <property type="entry name" value="PRK12297.1"/>
    <property type="match status" value="1"/>
</dbReference>
<evidence type="ECO:0000256" key="9">
    <source>
        <dbReference type="SAM" id="MobiDB-lite"/>
    </source>
</evidence>
<dbReference type="Pfam" id="PF01018">
    <property type="entry name" value="GTP1_OBG"/>
    <property type="match status" value="1"/>
</dbReference>
<dbReference type="InterPro" id="IPR045086">
    <property type="entry name" value="OBG_GTPase"/>
</dbReference>
<reference evidence="12 13" key="1">
    <citation type="journal article" date="2013" name="Mar. Genomics">
        <title>Expression of sulfatases in Rhodopirellula baltica and the diversity of sulfatases in the genus Rhodopirellula.</title>
        <authorList>
            <person name="Wegner C.E."/>
            <person name="Richter-Heitmann T."/>
            <person name="Klindworth A."/>
            <person name="Klockow C."/>
            <person name="Richter M."/>
            <person name="Achstetter T."/>
            <person name="Glockner F.O."/>
            <person name="Harder J."/>
        </authorList>
    </citation>
    <scope>NUCLEOTIDE SEQUENCE [LARGE SCALE GENOMIC DNA]</scope>
    <source>
        <strain evidence="12 13">SM41</strain>
    </source>
</reference>
<feature type="binding site" evidence="8">
    <location>
        <begin position="212"/>
        <end position="215"/>
    </location>
    <ligand>
        <name>GTP</name>
        <dbReference type="ChEBI" id="CHEBI:37565"/>
    </ligand>
</feature>
<dbReference type="CDD" id="cd01898">
    <property type="entry name" value="Obg"/>
    <property type="match status" value="1"/>
</dbReference>
<evidence type="ECO:0000259" key="10">
    <source>
        <dbReference type="PROSITE" id="PS51710"/>
    </source>
</evidence>
<keyword evidence="4 8" id="KW-0547">Nucleotide-binding</keyword>
<dbReference type="EC" id="3.6.5.-" evidence="8"/>
<dbReference type="InterPro" id="IPR027417">
    <property type="entry name" value="P-loop_NTPase"/>
</dbReference>
<dbReference type="PROSITE" id="PS51710">
    <property type="entry name" value="G_OBG"/>
    <property type="match status" value="1"/>
</dbReference>
<dbReference type="InterPro" id="IPR006074">
    <property type="entry name" value="GTP1-OBG_CS"/>
</dbReference>
<feature type="binding site" evidence="8">
    <location>
        <begin position="282"/>
        <end position="285"/>
    </location>
    <ligand>
        <name>GTP</name>
        <dbReference type="ChEBI" id="CHEBI:37565"/>
    </ligand>
</feature>
<feature type="binding site" evidence="8">
    <location>
        <position position="172"/>
    </location>
    <ligand>
        <name>Mg(2+)</name>
        <dbReference type="ChEBI" id="CHEBI:18420"/>
    </ligand>
</feature>
<feature type="compositionally biased region" description="Basic and acidic residues" evidence="9">
    <location>
        <begin position="349"/>
        <end position="360"/>
    </location>
</feature>
<feature type="domain" description="OBG-type G" evidence="10">
    <location>
        <begin position="159"/>
        <end position="334"/>
    </location>
</feature>
<evidence type="ECO:0000256" key="2">
    <source>
        <dbReference type="ARBA" id="ARBA00022490"/>
    </source>
</evidence>
<organism evidence="12 13">
    <name type="scientific">Rhodopirellula sallentina SM41</name>
    <dbReference type="NCBI Taxonomy" id="1263870"/>
    <lineage>
        <taxon>Bacteria</taxon>
        <taxon>Pseudomonadati</taxon>
        <taxon>Planctomycetota</taxon>
        <taxon>Planctomycetia</taxon>
        <taxon>Pirellulales</taxon>
        <taxon>Pirellulaceae</taxon>
        <taxon>Rhodopirellula</taxon>
    </lineage>
</organism>
<dbReference type="InterPro" id="IPR006169">
    <property type="entry name" value="GTP1_OBG_dom"/>
</dbReference>
<comment type="function">
    <text evidence="8">An essential GTPase which binds GTP, GDP and possibly (p)ppGpp with moderate affinity, with high nucleotide exchange rates and a fairly low GTP hydrolysis rate. Plays a role in control of the cell cycle, stress response, ribosome biogenesis and in those bacteria that undergo differentiation, in morphogenesis control.</text>
</comment>
<dbReference type="FunFam" id="2.70.210.12:FF:000001">
    <property type="entry name" value="GTPase Obg"/>
    <property type="match status" value="1"/>
</dbReference>
<name>M5U4S2_9BACT</name>
<dbReference type="Gene3D" id="3.40.50.300">
    <property type="entry name" value="P-loop containing nucleotide triphosphate hydrolases"/>
    <property type="match status" value="1"/>
</dbReference>
<dbReference type="GO" id="GO:0000287">
    <property type="term" value="F:magnesium ion binding"/>
    <property type="evidence" value="ECO:0007669"/>
    <property type="project" value="InterPro"/>
</dbReference>
<keyword evidence="13" id="KW-1185">Reference proteome</keyword>
<feature type="binding site" evidence="8">
    <location>
        <begin position="190"/>
        <end position="194"/>
    </location>
    <ligand>
        <name>GTP</name>
        <dbReference type="ChEBI" id="CHEBI:37565"/>
    </ligand>
</feature>
<evidence type="ECO:0000256" key="4">
    <source>
        <dbReference type="ARBA" id="ARBA00022741"/>
    </source>
</evidence>
<dbReference type="GO" id="GO:0042254">
    <property type="term" value="P:ribosome biogenesis"/>
    <property type="evidence" value="ECO:0007669"/>
    <property type="project" value="UniProtKB-UniRule"/>
</dbReference>
<dbReference type="PROSITE" id="PS00905">
    <property type="entry name" value="GTP1_OBG"/>
    <property type="match status" value="1"/>
</dbReference>
<keyword evidence="3 8" id="KW-0479">Metal-binding</keyword>
<evidence type="ECO:0000256" key="6">
    <source>
        <dbReference type="ARBA" id="ARBA00022842"/>
    </source>
</evidence>
<evidence type="ECO:0000256" key="3">
    <source>
        <dbReference type="ARBA" id="ARBA00022723"/>
    </source>
</evidence>
<dbReference type="EMBL" id="ANOH01000146">
    <property type="protein sequence ID" value="EMI56450.1"/>
    <property type="molecule type" value="Genomic_DNA"/>
</dbReference>
<gene>
    <name evidence="8" type="primary">obg</name>
    <name evidence="12" type="ORF">RSSM_02099</name>
</gene>
<keyword evidence="5 8" id="KW-0378">Hydrolase</keyword>
<dbReference type="PATRIC" id="fig|1263870.3.peg.2241"/>
<dbReference type="InterPro" id="IPR031167">
    <property type="entry name" value="G_OBG"/>
</dbReference>
<dbReference type="HAMAP" id="MF_01454">
    <property type="entry name" value="GTPase_Obg"/>
    <property type="match status" value="1"/>
</dbReference>
<dbReference type="Gene3D" id="2.70.210.12">
    <property type="entry name" value="GTP1/OBG domain"/>
    <property type="match status" value="1"/>
</dbReference>
<dbReference type="GO" id="GO:0003924">
    <property type="term" value="F:GTPase activity"/>
    <property type="evidence" value="ECO:0007669"/>
    <property type="project" value="UniProtKB-UniRule"/>
</dbReference>
<feature type="binding site" evidence="8">
    <location>
        <begin position="165"/>
        <end position="172"/>
    </location>
    <ligand>
        <name>GTP</name>
        <dbReference type="ChEBI" id="CHEBI:37565"/>
    </ligand>
</feature>
<dbReference type="NCBIfam" id="TIGR02729">
    <property type="entry name" value="Obg_CgtA"/>
    <property type="match status" value="1"/>
</dbReference>
<protein>
    <recommendedName>
        <fullName evidence="8">GTPase Obg</fullName>
        <ecNumber evidence="8">3.6.5.-</ecNumber>
    </recommendedName>
    <alternativeName>
        <fullName evidence="8">GTP-binding protein Obg</fullName>
    </alternativeName>
</protein>
<dbReference type="PANTHER" id="PTHR11702">
    <property type="entry name" value="DEVELOPMENTALLY REGULATED GTP-BINDING PROTEIN-RELATED"/>
    <property type="match status" value="1"/>
</dbReference>
<dbReference type="PROSITE" id="PS51883">
    <property type="entry name" value="OBG"/>
    <property type="match status" value="1"/>
</dbReference>
<dbReference type="OrthoDB" id="9807318at2"/>
<evidence type="ECO:0000256" key="1">
    <source>
        <dbReference type="ARBA" id="ARBA00007699"/>
    </source>
</evidence>
<evidence type="ECO:0000256" key="8">
    <source>
        <dbReference type="HAMAP-Rule" id="MF_01454"/>
    </source>
</evidence>
<comment type="subcellular location">
    <subcellularLocation>
        <location evidence="8">Cytoplasm</location>
    </subcellularLocation>
</comment>
<dbReference type="Proteomes" id="UP000011885">
    <property type="component" value="Unassembled WGS sequence"/>
</dbReference>
<comment type="caution">
    <text evidence="12">The sequence shown here is derived from an EMBL/GenBank/DDBJ whole genome shotgun (WGS) entry which is preliminary data.</text>
</comment>
<evidence type="ECO:0000313" key="12">
    <source>
        <dbReference type="EMBL" id="EMI56450.1"/>
    </source>
</evidence>
<dbReference type="PIRSF" id="PIRSF002401">
    <property type="entry name" value="GTP_bd_Obg/CgtA"/>
    <property type="match status" value="1"/>
</dbReference>
<keyword evidence="6 8" id="KW-0460">Magnesium</keyword>
<feature type="binding site" evidence="8">
    <location>
        <position position="192"/>
    </location>
    <ligand>
        <name>Mg(2+)</name>
        <dbReference type="ChEBI" id="CHEBI:18420"/>
    </ligand>
</feature>
<dbReference type="GO" id="GO:0043022">
    <property type="term" value="F:ribosome binding"/>
    <property type="evidence" value="ECO:0007669"/>
    <property type="project" value="UniProtKB-ARBA"/>
</dbReference>
<keyword evidence="7 8" id="KW-0342">GTP-binding</keyword>
<keyword evidence="2 8" id="KW-0963">Cytoplasm</keyword>
<dbReference type="InterPro" id="IPR006073">
    <property type="entry name" value="GTP-bd"/>
</dbReference>
<dbReference type="InterPro" id="IPR014100">
    <property type="entry name" value="GTP-bd_Obg/CgtA"/>
</dbReference>
<dbReference type="NCBIfam" id="NF008956">
    <property type="entry name" value="PRK12299.1"/>
    <property type="match status" value="1"/>
</dbReference>
<dbReference type="InterPro" id="IPR036726">
    <property type="entry name" value="GTP1_OBG_dom_sf"/>
</dbReference>
<dbReference type="GO" id="GO:0005737">
    <property type="term" value="C:cytoplasm"/>
    <property type="evidence" value="ECO:0007669"/>
    <property type="project" value="UniProtKB-SubCell"/>
</dbReference>
<sequence length="418" mass="45822">MFIDRVEVEFSAGKGGDGCMSFRREKYVPRGGPDGGDGGTGASIILEARVGVNSLAQYANRRFFRAERGKHGEGSLRHGRKGQEMRLYVPCGTSVIDAADGFVIKDLTHPGEEFVICRGGRGGLGNARFKSATNQTPRQRTLGADGETRHVILELKSIADVGLIGKPNAGKSTLLSRISSARPEIADYPFTTKFPNLGIVDVDRERSFVTADIPGLIEGASEGHGLGHEFLRHIERAGLLVHLVEPTPIDGTDPVENYAAIREELKQYDTKLSDRDELVVMTKCELDPDREVFTRMQQHFEDNPVDHKRDLHAISAASEIGLSDLVEEIMQRVTARRLEMIDAGEELTPIREVDVPTEAKPKRRLPPHKSGPTSSLSNDKQARDVPTIWGKQSPTGRTDISPQTNETPDNSGDTDSDP</sequence>
<proteinExistence type="inferred from homology"/>
<feature type="compositionally biased region" description="Polar residues" evidence="9">
    <location>
        <begin position="390"/>
        <end position="411"/>
    </location>
</feature>
<dbReference type="Pfam" id="PF01926">
    <property type="entry name" value="MMR_HSR1"/>
    <property type="match status" value="1"/>
</dbReference>
<dbReference type="AlphaFoldDB" id="M5U4S2"/>
<feature type="region of interest" description="Disordered" evidence="9">
    <location>
        <begin position="349"/>
        <end position="418"/>
    </location>
</feature>
<accession>M5U4S2</accession>
<feature type="domain" description="Obg" evidence="11">
    <location>
        <begin position="1"/>
        <end position="158"/>
    </location>
</feature>
<dbReference type="GO" id="GO:0005525">
    <property type="term" value="F:GTP binding"/>
    <property type="evidence" value="ECO:0007669"/>
    <property type="project" value="UniProtKB-UniRule"/>
</dbReference>
<evidence type="ECO:0000256" key="7">
    <source>
        <dbReference type="ARBA" id="ARBA00023134"/>
    </source>
</evidence>
<comment type="subunit">
    <text evidence="8">Monomer.</text>
</comment>
<feature type="binding site" evidence="8">
    <location>
        <begin position="315"/>
        <end position="317"/>
    </location>
    <ligand>
        <name>GTP</name>
        <dbReference type="ChEBI" id="CHEBI:37565"/>
    </ligand>
</feature>
<dbReference type="SUPFAM" id="SSF52540">
    <property type="entry name" value="P-loop containing nucleoside triphosphate hydrolases"/>
    <property type="match status" value="1"/>
</dbReference>
<dbReference type="PANTHER" id="PTHR11702:SF31">
    <property type="entry name" value="MITOCHONDRIAL RIBOSOME-ASSOCIATED GTPASE 2"/>
    <property type="match status" value="1"/>
</dbReference>
<comment type="similarity">
    <text evidence="1 8">Belongs to the TRAFAC class OBG-HflX-like GTPase superfamily. OBG GTPase family.</text>
</comment>
<evidence type="ECO:0000313" key="13">
    <source>
        <dbReference type="Proteomes" id="UP000011885"/>
    </source>
</evidence>
<comment type="cofactor">
    <cofactor evidence="8">
        <name>Mg(2+)</name>
        <dbReference type="ChEBI" id="CHEBI:18420"/>
    </cofactor>
</comment>
<dbReference type="SUPFAM" id="SSF82051">
    <property type="entry name" value="Obg GTP-binding protein N-terminal domain"/>
    <property type="match status" value="1"/>
</dbReference>